<protein>
    <submittedName>
        <fullName evidence="1">Uncharacterized protein</fullName>
    </submittedName>
</protein>
<reference evidence="1" key="1">
    <citation type="submission" date="2020-11" db="EMBL/GenBank/DDBJ databases">
        <authorList>
            <person name="Tran Van P."/>
        </authorList>
    </citation>
    <scope>NUCLEOTIDE SEQUENCE</scope>
</reference>
<sequence length="223" mass="25158">MNYLNKSEGFETLQNTCINKQDPLDVEAVTTTSKPSRSAVSSRGAGAKRFRALYEEQNNCQSAYLFTNYSRAIGEYKEMFLAKMMFAKTAGQSEILCAEQMDESQIYNLQEQWVEIVFDFIGPGNGVEVFLSYSVMIRSPIIRGLCSKMLAMYTCTRGYAQRVHDRGYRGLYDRVLDTFLLARSFTPRRTKRLGGGGSAPLLPPILPPMTGAAYLRKTSKTYH</sequence>
<dbReference type="AlphaFoldDB" id="A0A7R9D0B8"/>
<gene>
    <name evidence="1" type="ORF">TPSB3V08_LOCUS4430</name>
</gene>
<evidence type="ECO:0000313" key="1">
    <source>
        <dbReference type="EMBL" id="CAD7404314.1"/>
    </source>
</evidence>
<organism evidence="1">
    <name type="scientific">Timema poppense</name>
    <name type="common">Walking stick</name>
    <dbReference type="NCBI Taxonomy" id="170557"/>
    <lineage>
        <taxon>Eukaryota</taxon>
        <taxon>Metazoa</taxon>
        <taxon>Ecdysozoa</taxon>
        <taxon>Arthropoda</taxon>
        <taxon>Hexapoda</taxon>
        <taxon>Insecta</taxon>
        <taxon>Pterygota</taxon>
        <taxon>Neoptera</taxon>
        <taxon>Polyneoptera</taxon>
        <taxon>Phasmatodea</taxon>
        <taxon>Timematodea</taxon>
        <taxon>Timematoidea</taxon>
        <taxon>Timematidae</taxon>
        <taxon>Timema</taxon>
    </lineage>
</organism>
<dbReference type="EMBL" id="OD002130">
    <property type="protein sequence ID" value="CAD7404314.1"/>
    <property type="molecule type" value="Genomic_DNA"/>
</dbReference>
<accession>A0A7R9D0B8</accession>
<proteinExistence type="predicted"/>
<name>A0A7R9D0B8_TIMPO</name>